<dbReference type="InterPro" id="IPR000914">
    <property type="entry name" value="SBP_5_dom"/>
</dbReference>
<dbReference type="GO" id="GO:0015833">
    <property type="term" value="P:peptide transport"/>
    <property type="evidence" value="ECO:0007669"/>
    <property type="project" value="TreeGrafter"/>
</dbReference>
<dbReference type="Pfam" id="PF00496">
    <property type="entry name" value="SBP_bac_5"/>
    <property type="match status" value="1"/>
</dbReference>
<dbReference type="AlphaFoldDB" id="A0A1G7SV49"/>
<accession>A0A1G7SV49</accession>
<dbReference type="InterPro" id="IPR039424">
    <property type="entry name" value="SBP_5"/>
</dbReference>
<evidence type="ECO:0000313" key="6">
    <source>
        <dbReference type="EMBL" id="SDG26752.1"/>
    </source>
</evidence>
<dbReference type="Gene3D" id="3.40.190.10">
    <property type="entry name" value="Periplasmic binding protein-like II"/>
    <property type="match status" value="1"/>
</dbReference>
<sequence length="506" mass="56347">MKRKLGLFALLLMGVFLLVGCSGGGSGETLTVAVSGDAISLDPIATNDNQSSHVMTQIYEGLVKINDEGKPEPSLAESFDQPDEKTYVFKLKKGVKFHNGEELKASDVVFSLKRAIEAPNVKHLFETIDIDSVKATDDYTVEFKQTEPFSGILAALCHPGAYIVNEKAVNEAGNDYARNPVGTNAVKFVKWTKADSVEMERFDDYHGEKTEYKNLIFRVIPEPSNRVIELESGGVDIAYDISAIDLEKIENNDKLQLLKSFDYGTTYLGFNIAKEPFNDPKVREAISYAIDIDSIVKAVFKGLGQTATGVMSPKLAYSISDEYQPRARDVEKAKELLKEAGFPDGFSTSISTNENKDRIDMATAMKEQLSEVGIDVSINVLEWSAFNELIKNGKHDMFEIAWTADSPDPDTFLYPCFHSSAKGEGGNYIYLEDDELDKMLEDARFSQDDAERADLYRQAQEHLMDITAWIPEHNKELTVGAQKDVKNIKLSPFGWYQLAPVTKGEK</sequence>
<evidence type="ECO:0000256" key="4">
    <source>
        <dbReference type="ARBA" id="ARBA00022729"/>
    </source>
</evidence>
<dbReference type="OrthoDB" id="9796817at2"/>
<dbReference type="CDD" id="cd00995">
    <property type="entry name" value="PBP2_NikA_DppA_OppA_like"/>
    <property type="match status" value="1"/>
</dbReference>
<feature type="domain" description="Solute-binding protein family 5" evidence="5">
    <location>
        <begin position="70"/>
        <end position="423"/>
    </location>
</feature>
<keyword evidence="7" id="KW-1185">Reference proteome</keyword>
<keyword evidence="4" id="KW-0732">Signal</keyword>
<dbReference type="PANTHER" id="PTHR30290:SF9">
    <property type="entry name" value="OLIGOPEPTIDE-BINDING PROTEIN APPA"/>
    <property type="match status" value="1"/>
</dbReference>
<dbReference type="GO" id="GO:1904680">
    <property type="term" value="F:peptide transmembrane transporter activity"/>
    <property type="evidence" value="ECO:0007669"/>
    <property type="project" value="TreeGrafter"/>
</dbReference>
<dbReference type="STRING" id="120956.SAMN05421791_104167"/>
<organism evidence="6 7">
    <name type="scientific">Facklamia miroungae</name>
    <dbReference type="NCBI Taxonomy" id="120956"/>
    <lineage>
        <taxon>Bacteria</taxon>
        <taxon>Bacillati</taxon>
        <taxon>Bacillota</taxon>
        <taxon>Bacilli</taxon>
        <taxon>Lactobacillales</taxon>
        <taxon>Aerococcaceae</taxon>
        <taxon>Facklamia</taxon>
    </lineage>
</organism>
<dbReference type="GO" id="GO:0042597">
    <property type="term" value="C:periplasmic space"/>
    <property type="evidence" value="ECO:0007669"/>
    <property type="project" value="UniProtKB-ARBA"/>
</dbReference>
<dbReference type="PIRSF" id="PIRSF002741">
    <property type="entry name" value="MppA"/>
    <property type="match status" value="1"/>
</dbReference>
<dbReference type="PANTHER" id="PTHR30290">
    <property type="entry name" value="PERIPLASMIC BINDING COMPONENT OF ABC TRANSPORTER"/>
    <property type="match status" value="1"/>
</dbReference>
<evidence type="ECO:0000313" key="7">
    <source>
        <dbReference type="Proteomes" id="UP000199708"/>
    </source>
</evidence>
<evidence type="ECO:0000259" key="5">
    <source>
        <dbReference type="Pfam" id="PF00496"/>
    </source>
</evidence>
<dbReference type="SUPFAM" id="SSF53850">
    <property type="entry name" value="Periplasmic binding protein-like II"/>
    <property type="match status" value="1"/>
</dbReference>
<gene>
    <name evidence="6" type="ORF">SAMN05421791_104167</name>
</gene>
<dbReference type="InterPro" id="IPR030678">
    <property type="entry name" value="Peptide/Ni-bd"/>
</dbReference>
<dbReference type="RefSeq" id="WP_090289917.1">
    <property type="nucleotide sequence ID" value="NZ_FNCK01000004.1"/>
</dbReference>
<name>A0A1G7SV49_9LACT</name>
<dbReference type="EMBL" id="FNCK01000004">
    <property type="protein sequence ID" value="SDG26752.1"/>
    <property type="molecule type" value="Genomic_DNA"/>
</dbReference>
<evidence type="ECO:0000256" key="2">
    <source>
        <dbReference type="ARBA" id="ARBA00005695"/>
    </source>
</evidence>
<comment type="similarity">
    <text evidence="2">Belongs to the bacterial solute-binding protein 5 family.</text>
</comment>
<evidence type="ECO:0000256" key="3">
    <source>
        <dbReference type="ARBA" id="ARBA00022448"/>
    </source>
</evidence>
<dbReference type="Proteomes" id="UP000199708">
    <property type="component" value="Unassembled WGS sequence"/>
</dbReference>
<keyword evidence="3" id="KW-0813">Transport</keyword>
<dbReference type="PROSITE" id="PS01040">
    <property type="entry name" value="SBP_BACTERIAL_5"/>
    <property type="match status" value="1"/>
</dbReference>
<protein>
    <submittedName>
        <fullName evidence="6">Peptide/nickel transport system substrate-binding protein</fullName>
    </submittedName>
</protein>
<dbReference type="Gene3D" id="3.90.76.10">
    <property type="entry name" value="Dipeptide-binding Protein, Domain 1"/>
    <property type="match status" value="1"/>
</dbReference>
<evidence type="ECO:0000256" key="1">
    <source>
        <dbReference type="ARBA" id="ARBA00004193"/>
    </source>
</evidence>
<comment type="subcellular location">
    <subcellularLocation>
        <location evidence="1">Cell membrane</location>
        <topology evidence="1">Lipid-anchor</topology>
    </subcellularLocation>
</comment>
<proteinExistence type="inferred from homology"/>
<dbReference type="PROSITE" id="PS51257">
    <property type="entry name" value="PROKAR_LIPOPROTEIN"/>
    <property type="match status" value="1"/>
</dbReference>
<dbReference type="GO" id="GO:0043190">
    <property type="term" value="C:ATP-binding cassette (ABC) transporter complex"/>
    <property type="evidence" value="ECO:0007669"/>
    <property type="project" value="InterPro"/>
</dbReference>
<dbReference type="InterPro" id="IPR023765">
    <property type="entry name" value="SBP_5_CS"/>
</dbReference>
<reference evidence="6 7" key="1">
    <citation type="submission" date="2016-10" db="EMBL/GenBank/DDBJ databases">
        <authorList>
            <person name="de Groot N.N."/>
        </authorList>
    </citation>
    <scope>NUCLEOTIDE SEQUENCE [LARGE SCALE GENOMIC DNA]</scope>
    <source>
        <strain evidence="6 7">ATCC BAA-466</strain>
    </source>
</reference>
<dbReference type="Gene3D" id="3.10.105.10">
    <property type="entry name" value="Dipeptide-binding Protein, Domain 3"/>
    <property type="match status" value="1"/>
</dbReference>